<evidence type="ECO:0000313" key="2">
    <source>
        <dbReference type="EMBL" id="KAG8627457.1"/>
    </source>
</evidence>
<evidence type="ECO:0000313" key="3">
    <source>
        <dbReference type="Proteomes" id="UP000809789"/>
    </source>
</evidence>
<sequence>MHLVKHDVQADELEAAMLGLSLNDDLSDDEKPPKAPFPFLDLPLELRLRIYEFALLVPDRLIDLDPTNYRRLVPRLRLFQVCKQVHEEAARVFYGLHTFRIFPMHGRFFHTKKPLLARLTPEYKKDITAMELRLGPGWGSPPKCQKVDEKLGLQHCTSLRTLKVFVEVDPSGDIFNGFRGRGNAKDTYKIFSAALLQEILEQATSVRTVELDAYPSVSKDSPLVVALVDVVKKNSKKLVWGPLRGWNEDEDCGQIGLESTLACLQL</sequence>
<dbReference type="EMBL" id="JAESVG020000005">
    <property type="protein sequence ID" value="KAG8627457.1"/>
    <property type="molecule type" value="Genomic_DNA"/>
</dbReference>
<dbReference type="PANTHER" id="PTHR42085:SF2">
    <property type="entry name" value="F-BOX DOMAIN-CONTAINING PROTEIN"/>
    <property type="match status" value="1"/>
</dbReference>
<reference evidence="2" key="1">
    <citation type="submission" date="2021-07" db="EMBL/GenBank/DDBJ databases">
        <title>Elsinoe batatas strain:CRI-CJ2 Genome sequencing and assembly.</title>
        <authorList>
            <person name="Huang L."/>
        </authorList>
    </citation>
    <scope>NUCLEOTIDE SEQUENCE</scope>
    <source>
        <strain evidence="2">CRI-CJ2</strain>
    </source>
</reference>
<dbReference type="PANTHER" id="PTHR42085">
    <property type="entry name" value="F-BOX DOMAIN-CONTAINING PROTEIN"/>
    <property type="match status" value="1"/>
</dbReference>
<keyword evidence="3" id="KW-1185">Reference proteome</keyword>
<dbReference type="InterPro" id="IPR045518">
    <property type="entry name" value="2EXR"/>
</dbReference>
<dbReference type="OrthoDB" id="5372935at2759"/>
<accession>A0A8K0L1N0</accession>
<organism evidence="2 3">
    <name type="scientific">Elsinoe batatas</name>
    <dbReference type="NCBI Taxonomy" id="2601811"/>
    <lineage>
        <taxon>Eukaryota</taxon>
        <taxon>Fungi</taxon>
        <taxon>Dikarya</taxon>
        <taxon>Ascomycota</taxon>
        <taxon>Pezizomycotina</taxon>
        <taxon>Dothideomycetes</taxon>
        <taxon>Dothideomycetidae</taxon>
        <taxon>Myriangiales</taxon>
        <taxon>Elsinoaceae</taxon>
        <taxon>Elsinoe</taxon>
    </lineage>
</organism>
<gene>
    <name evidence="2" type="ORF">KVT40_004940</name>
</gene>
<feature type="domain" description="2EXR" evidence="1">
    <location>
        <begin position="38"/>
        <end position="96"/>
    </location>
</feature>
<dbReference type="InterPro" id="IPR038883">
    <property type="entry name" value="AN11006-like"/>
</dbReference>
<protein>
    <recommendedName>
        <fullName evidence="1">2EXR domain-containing protein</fullName>
    </recommendedName>
</protein>
<proteinExistence type="predicted"/>
<comment type="caution">
    <text evidence="2">The sequence shown here is derived from an EMBL/GenBank/DDBJ whole genome shotgun (WGS) entry which is preliminary data.</text>
</comment>
<dbReference type="AlphaFoldDB" id="A0A8K0L1N0"/>
<dbReference type="Pfam" id="PF20150">
    <property type="entry name" value="2EXR"/>
    <property type="match status" value="1"/>
</dbReference>
<evidence type="ECO:0000259" key="1">
    <source>
        <dbReference type="Pfam" id="PF20150"/>
    </source>
</evidence>
<name>A0A8K0L1N0_9PEZI</name>
<dbReference type="Proteomes" id="UP000809789">
    <property type="component" value="Unassembled WGS sequence"/>
</dbReference>